<dbReference type="InterPro" id="IPR036942">
    <property type="entry name" value="Beta-barrel_TonB_sf"/>
</dbReference>
<reference evidence="15 16" key="1">
    <citation type="submission" date="2019-03" db="EMBL/GenBank/DDBJ databases">
        <title>Genomic Encyclopedia of Type Strains, Phase IV (KMG-IV): sequencing the most valuable type-strain genomes for metagenomic binning, comparative biology and taxonomic classification.</title>
        <authorList>
            <person name="Goeker M."/>
        </authorList>
    </citation>
    <scope>NUCLEOTIDE SEQUENCE [LARGE SCALE GENOMIC DNA]</scope>
    <source>
        <strain evidence="15 16">DSM 10053</strain>
    </source>
</reference>
<evidence type="ECO:0000256" key="5">
    <source>
        <dbReference type="ARBA" id="ARBA00022729"/>
    </source>
</evidence>
<dbReference type="InterPro" id="IPR000531">
    <property type="entry name" value="Beta-barrel_TonB"/>
</dbReference>
<feature type="domain" description="TonB-dependent receptor-like beta-barrel" evidence="13">
    <location>
        <begin position="259"/>
        <end position="723"/>
    </location>
</feature>
<evidence type="ECO:0000259" key="14">
    <source>
        <dbReference type="Pfam" id="PF07715"/>
    </source>
</evidence>
<keyword evidence="7 9" id="KW-0472">Membrane</keyword>
<feature type="domain" description="TonB-dependent receptor plug" evidence="14">
    <location>
        <begin position="50"/>
        <end position="164"/>
    </location>
</feature>
<keyword evidence="2 9" id="KW-0813">Transport</keyword>
<dbReference type="SUPFAM" id="SSF56935">
    <property type="entry name" value="Porins"/>
    <property type="match status" value="1"/>
</dbReference>
<dbReference type="InterPro" id="IPR012910">
    <property type="entry name" value="Plug_dom"/>
</dbReference>
<accession>A0A4R1KT80</accession>
<evidence type="ECO:0000256" key="7">
    <source>
        <dbReference type="ARBA" id="ARBA00023136"/>
    </source>
</evidence>
<dbReference type="PANTHER" id="PTHR30069:SF8">
    <property type="entry name" value="TONB-DEPENDENT SIDEROPHORE RECEPTOR PROTEIN"/>
    <property type="match status" value="1"/>
</dbReference>
<evidence type="ECO:0000256" key="2">
    <source>
        <dbReference type="ARBA" id="ARBA00022448"/>
    </source>
</evidence>
<evidence type="ECO:0000256" key="8">
    <source>
        <dbReference type="ARBA" id="ARBA00023237"/>
    </source>
</evidence>
<evidence type="ECO:0000259" key="13">
    <source>
        <dbReference type="Pfam" id="PF00593"/>
    </source>
</evidence>
<feature type="chain" id="PRO_5030099087" evidence="12">
    <location>
        <begin position="26"/>
        <end position="758"/>
    </location>
</feature>
<evidence type="ECO:0000256" key="1">
    <source>
        <dbReference type="ARBA" id="ARBA00004571"/>
    </source>
</evidence>
<dbReference type="Gene3D" id="2.170.130.10">
    <property type="entry name" value="TonB-dependent receptor, plug domain"/>
    <property type="match status" value="1"/>
</dbReference>
<evidence type="ECO:0000256" key="12">
    <source>
        <dbReference type="SAM" id="SignalP"/>
    </source>
</evidence>
<gene>
    <name evidence="15" type="ORF">EV692_1686</name>
</gene>
<dbReference type="InterPro" id="IPR010917">
    <property type="entry name" value="TonB_rcpt_CS"/>
</dbReference>
<protein>
    <submittedName>
        <fullName evidence="15">Ferric enterobactin receptor</fullName>
    </submittedName>
</protein>
<proteinExistence type="inferred from homology"/>
<evidence type="ECO:0000256" key="10">
    <source>
        <dbReference type="PROSITE-ProRule" id="PRU10144"/>
    </source>
</evidence>
<evidence type="ECO:0000313" key="16">
    <source>
        <dbReference type="Proteomes" id="UP000295496"/>
    </source>
</evidence>
<dbReference type="PROSITE" id="PS01156">
    <property type="entry name" value="TONB_DEPENDENT_REC_2"/>
    <property type="match status" value="1"/>
</dbReference>
<feature type="short sequence motif" description="TonB C-terminal box" evidence="10">
    <location>
        <begin position="741"/>
        <end position="758"/>
    </location>
</feature>
<keyword evidence="16" id="KW-1185">Reference proteome</keyword>
<dbReference type="EMBL" id="SMGJ01000005">
    <property type="protein sequence ID" value="TCK68355.1"/>
    <property type="molecule type" value="Genomic_DNA"/>
</dbReference>
<comment type="caution">
    <text evidence="15">The sequence shown here is derived from an EMBL/GenBank/DDBJ whole genome shotgun (WGS) entry which is preliminary data.</text>
</comment>
<name>A0A4R1KT80_9PAST</name>
<dbReference type="Proteomes" id="UP000295496">
    <property type="component" value="Unassembled WGS sequence"/>
</dbReference>
<dbReference type="NCBIfam" id="NF010048">
    <property type="entry name" value="PRK13524.1"/>
    <property type="match status" value="1"/>
</dbReference>
<dbReference type="GO" id="GO:0015344">
    <property type="term" value="F:siderophore uptake transmembrane transporter activity"/>
    <property type="evidence" value="ECO:0007669"/>
    <property type="project" value="TreeGrafter"/>
</dbReference>
<keyword evidence="15" id="KW-0675">Receptor</keyword>
<evidence type="ECO:0000256" key="11">
    <source>
        <dbReference type="RuleBase" id="RU003357"/>
    </source>
</evidence>
<dbReference type="RefSeq" id="WP_132302286.1">
    <property type="nucleotide sequence ID" value="NZ_CP170642.1"/>
</dbReference>
<dbReference type="GO" id="GO:0009279">
    <property type="term" value="C:cell outer membrane"/>
    <property type="evidence" value="ECO:0007669"/>
    <property type="project" value="UniProtKB-SubCell"/>
</dbReference>
<evidence type="ECO:0000256" key="6">
    <source>
        <dbReference type="ARBA" id="ARBA00023077"/>
    </source>
</evidence>
<dbReference type="AlphaFoldDB" id="A0A4R1KT80"/>
<dbReference type="GO" id="GO:0044718">
    <property type="term" value="P:siderophore transmembrane transport"/>
    <property type="evidence" value="ECO:0007669"/>
    <property type="project" value="TreeGrafter"/>
</dbReference>
<keyword evidence="3 9" id="KW-1134">Transmembrane beta strand</keyword>
<keyword evidence="5 12" id="KW-0732">Signal</keyword>
<evidence type="ECO:0000256" key="3">
    <source>
        <dbReference type="ARBA" id="ARBA00022452"/>
    </source>
</evidence>
<sequence>MKGKHTLYHPLSLISLSILSTFAMAQTAQNVEQLDTIYITAEQQLQQSLGVSHISQKNIEKRPPANDISELVRTMPGVNLTGNSATGQRGNKRQIDIRGMGPENTLILIDGKPVTSRNAERMGWRGERNTRGDSNWVPVEEIESITVLRGPAAARYGSGAMGGVVNIKTKPASNEYHGEINYYMNHPEDSKEGGTQRVGFNLSGPIITDVLAFRLYGSANKTEADAVDINPNSSFAGVEGVRNRDIAGRLTWTINPRQSLSLDASFSRQGNIYNGDSQNSNVREGNTTFERSLDLRNSNAETARLYRSAFSLTHKGDWDWGGLETIISYDRTKNSRLQEGLYGGPEGIYTNVEETNALNDPNDGAFKDSDYKNFRFSSEADIPFTAGVAQVLTLGVEYNHYSLDDPSSMRMQLFDQNQQDYFPTLANFQSQGRSGKHTQNAFAVYAENNIYVTEKTTIIPAIRFDHNSDSGNNWSPSLNFAHSFNEMFTMRGGIARAYKAPNLYQSHPNYLLYTRGQGCPIHLPNGVRCYLLGNPDLKPETSVNKEIGLEFAHNGWQASVNYFHNAYRNKIIAGDDVIDSYVGSRFTSYLLRWDNVDKATIAGIEGNLVIPILENLQWSNNFTYMHKSKDHLGNPLSITPKHTINTTLAYQATDKLDVNVTFTHYGRQHKRTVATNRTEDGRGGNGTVAYNMGEDVASYGIWGINAGYQFTKQISARIGINNLFNKKLYRTEGQVSLGGANTYNEHGRAYFASVKIGF</sequence>
<dbReference type="Pfam" id="PF07715">
    <property type="entry name" value="Plug"/>
    <property type="match status" value="1"/>
</dbReference>
<comment type="subcellular location">
    <subcellularLocation>
        <location evidence="1 9">Cell outer membrane</location>
        <topology evidence="1 9">Multi-pass membrane protein</topology>
    </subcellularLocation>
</comment>
<dbReference type="InterPro" id="IPR039426">
    <property type="entry name" value="TonB-dep_rcpt-like"/>
</dbReference>
<dbReference type="NCBIfam" id="NF010051">
    <property type="entry name" value="PRK13528.1"/>
    <property type="match status" value="1"/>
</dbReference>
<evidence type="ECO:0000313" key="15">
    <source>
        <dbReference type="EMBL" id="TCK68355.1"/>
    </source>
</evidence>
<evidence type="ECO:0000256" key="4">
    <source>
        <dbReference type="ARBA" id="ARBA00022692"/>
    </source>
</evidence>
<keyword evidence="6 11" id="KW-0798">TonB box</keyword>
<keyword evidence="4 9" id="KW-0812">Transmembrane</keyword>
<dbReference type="Gene3D" id="2.40.170.20">
    <property type="entry name" value="TonB-dependent receptor, beta-barrel domain"/>
    <property type="match status" value="1"/>
</dbReference>
<feature type="signal peptide" evidence="12">
    <location>
        <begin position="1"/>
        <end position="25"/>
    </location>
</feature>
<dbReference type="InterPro" id="IPR058134">
    <property type="entry name" value="PirA/FepA/PfeA"/>
</dbReference>
<dbReference type="CDD" id="cd01347">
    <property type="entry name" value="ligand_gated_channel"/>
    <property type="match status" value="1"/>
</dbReference>
<dbReference type="PANTHER" id="PTHR30069">
    <property type="entry name" value="TONB-DEPENDENT OUTER MEMBRANE RECEPTOR"/>
    <property type="match status" value="1"/>
</dbReference>
<comment type="similarity">
    <text evidence="9 11">Belongs to the TonB-dependent receptor family.</text>
</comment>
<organism evidence="15 16">
    <name type="scientific">Lonepinella koalarum</name>
    <dbReference type="NCBI Taxonomy" id="53417"/>
    <lineage>
        <taxon>Bacteria</taxon>
        <taxon>Pseudomonadati</taxon>
        <taxon>Pseudomonadota</taxon>
        <taxon>Gammaproteobacteria</taxon>
        <taxon>Pasteurellales</taxon>
        <taxon>Pasteurellaceae</taxon>
        <taxon>Lonepinella</taxon>
    </lineage>
</organism>
<dbReference type="Pfam" id="PF00593">
    <property type="entry name" value="TonB_dep_Rec_b-barrel"/>
    <property type="match status" value="1"/>
</dbReference>
<dbReference type="PROSITE" id="PS52016">
    <property type="entry name" value="TONB_DEPENDENT_REC_3"/>
    <property type="match status" value="1"/>
</dbReference>
<evidence type="ECO:0000256" key="9">
    <source>
        <dbReference type="PROSITE-ProRule" id="PRU01360"/>
    </source>
</evidence>
<dbReference type="InterPro" id="IPR037066">
    <property type="entry name" value="Plug_dom_sf"/>
</dbReference>
<keyword evidence="8 9" id="KW-0998">Cell outer membrane</keyword>